<accession>A0A9W8X306</accession>
<gene>
    <name evidence="7" type="ORF">N0V87_002955</name>
</gene>
<reference evidence="7" key="1">
    <citation type="submission" date="2022-10" db="EMBL/GenBank/DDBJ databases">
        <title>Tapping the CABI collections for fungal endophytes: first genome assemblies for Collariella, Neodidymelliopsis, Ascochyta clinopodiicola, Didymella pomorum, Didymosphaeria variabile, Neocosmospora piperis and Neocucurbitaria cava.</title>
        <authorList>
            <person name="Hill R."/>
        </authorList>
    </citation>
    <scope>NUCLEOTIDE SEQUENCE</scope>
    <source>
        <strain evidence="7">IMI 360193</strain>
    </source>
</reference>
<feature type="signal peptide" evidence="5">
    <location>
        <begin position="1"/>
        <end position="18"/>
    </location>
</feature>
<evidence type="ECO:0000313" key="7">
    <source>
        <dbReference type="EMBL" id="KAJ4339755.1"/>
    </source>
</evidence>
<keyword evidence="3" id="KW-0274">FAD</keyword>
<comment type="caution">
    <text evidence="7">The sequence shown here is derived from an EMBL/GenBank/DDBJ whole genome shotgun (WGS) entry which is preliminary data.</text>
</comment>
<keyword evidence="5" id="KW-0732">Signal</keyword>
<dbReference type="Gene3D" id="3.30.43.10">
    <property type="entry name" value="Uridine Diphospho-n-acetylenolpyruvylglucosamine Reductase, domain 2"/>
    <property type="match status" value="1"/>
</dbReference>
<organism evidence="7 8">
    <name type="scientific">Didymella glomerata</name>
    <dbReference type="NCBI Taxonomy" id="749621"/>
    <lineage>
        <taxon>Eukaryota</taxon>
        <taxon>Fungi</taxon>
        <taxon>Dikarya</taxon>
        <taxon>Ascomycota</taxon>
        <taxon>Pezizomycotina</taxon>
        <taxon>Dothideomycetes</taxon>
        <taxon>Pleosporomycetidae</taxon>
        <taxon>Pleosporales</taxon>
        <taxon>Pleosporineae</taxon>
        <taxon>Didymellaceae</taxon>
        <taxon>Didymella</taxon>
    </lineage>
</organism>
<keyword evidence="4" id="KW-0560">Oxidoreductase</keyword>
<dbReference type="SUPFAM" id="SSF56176">
    <property type="entry name" value="FAD-binding/transporter-associated domain-like"/>
    <property type="match status" value="1"/>
</dbReference>
<dbReference type="EMBL" id="JAPEUV010000020">
    <property type="protein sequence ID" value="KAJ4339755.1"/>
    <property type="molecule type" value="Genomic_DNA"/>
</dbReference>
<dbReference type="InterPro" id="IPR036318">
    <property type="entry name" value="FAD-bd_PCMH-like_sf"/>
</dbReference>
<comment type="similarity">
    <text evidence="1">Belongs to the oxygen-dependent FAD-linked oxidoreductase family.</text>
</comment>
<dbReference type="Pfam" id="PF01565">
    <property type="entry name" value="FAD_binding_4"/>
    <property type="match status" value="1"/>
</dbReference>
<evidence type="ECO:0000256" key="2">
    <source>
        <dbReference type="ARBA" id="ARBA00022630"/>
    </source>
</evidence>
<evidence type="ECO:0000313" key="8">
    <source>
        <dbReference type="Proteomes" id="UP001140562"/>
    </source>
</evidence>
<evidence type="ECO:0000256" key="3">
    <source>
        <dbReference type="ARBA" id="ARBA00022827"/>
    </source>
</evidence>
<dbReference type="InterPro" id="IPR016167">
    <property type="entry name" value="FAD-bd_PCMH_sub1"/>
</dbReference>
<dbReference type="OrthoDB" id="2151789at2759"/>
<dbReference type="PANTHER" id="PTHR42973:SF34">
    <property type="entry name" value="FAD BINDING DOMAIN PROTEIN (AFU_ORTHOLOGUE AFUA_3G02770)"/>
    <property type="match status" value="1"/>
</dbReference>
<dbReference type="Gene3D" id="3.40.462.20">
    <property type="match status" value="1"/>
</dbReference>
<keyword evidence="2" id="KW-0285">Flavoprotein</keyword>
<evidence type="ECO:0000256" key="5">
    <source>
        <dbReference type="SAM" id="SignalP"/>
    </source>
</evidence>
<dbReference type="GO" id="GO:0016491">
    <property type="term" value="F:oxidoreductase activity"/>
    <property type="evidence" value="ECO:0007669"/>
    <property type="project" value="UniProtKB-KW"/>
</dbReference>
<dbReference type="InterPro" id="IPR016169">
    <property type="entry name" value="FAD-bd_PCMH_sub2"/>
</dbReference>
<evidence type="ECO:0000259" key="6">
    <source>
        <dbReference type="PROSITE" id="PS51387"/>
    </source>
</evidence>
<dbReference type="PANTHER" id="PTHR42973">
    <property type="entry name" value="BINDING OXIDOREDUCTASE, PUTATIVE (AFU_ORTHOLOGUE AFUA_1G17690)-RELATED"/>
    <property type="match status" value="1"/>
</dbReference>
<dbReference type="InterPro" id="IPR016166">
    <property type="entry name" value="FAD-bd_PCMH"/>
</dbReference>
<protein>
    <recommendedName>
        <fullName evidence="6">FAD-binding PCMH-type domain-containing protein</fullName>
    </recommendedName>
</protein>
<feature type="domain" description="FAD-binding PCMH-type" evidence="6">
    <location>
        <begin position="94"/>
        <end position="265"/>
    </location>
</feature>
<evidence type="ECO:0000256" key="4">
    <source>
        <dbReference type="ARBA" id="ARBA00023002"/>
    </source>
</evidence>
<dbReference type="AlphaFoldDB" id="A0A9W8X306"/>
<dbReference type="InterPro" id="IPR050416">
    <property type="entry name" value="FAD-linked_Oxidoreductase"/>
</dbReference>
<proteinExistence type="inferred from homology"/>
<dbReference type="GO" id="GO:0071949">
    <property type="term" value="F:FAD binding"/>
    <property type="evidence" value="ECO:0007669"/>
    <property type="project" value="InterPro"/>
</dbReference>
<feature type="chain" id="PRO_5040999121" description="FAD-binding PCMH-type domain-containing protein" evidence="5">
    <location>
        <begin position="19"/>
        <end position="536"/>
    </location>
</feature>
<dbReference type="PROSITE" id="PS51387">
    <property type="entry name" value="FAD_PCMH"/>
    <property type="match status" value="1"/>
</dbReference>
<name>A0A9W8X306_9PLEO</name>
<dbReference type="InterPro" id="IPR006094">
    <property type="entry name" value="Oxid_FAD_bind_N"/>
</dbReference>
<dbReference type="Gene3D" id="3.30.465.10">
    <property type="match status" value="1"/>
</dbReference>
<evidence type="ECO:0000256" key="1">
    <source>
        <dbReference type="ARBA" id="ARBA00005466"/>
    </source>
</evidence>
<sequence length="536" mass="58085">MKLFSISAIAALTASSVAQDLFETPDFNVTEALVEQGVNVSTLPELAGLSQQSSDLACSIACRSLNILPGFEVLLGESTNYTTFTGAYWSAQQAGVNPYCIFKPSNAKQVSTAVLISRLTRCPFAVKGGGHAAFEGSSSIEGGITIALEKLNEIKVANDKQSVYVGPGNRWGQFYSELEKHGVAVVGGRVNDVGVSGLTLGGGISFFANMRGWACDNVESYELVTASGLIITVTHRLYPDLYWALRGGGNNFGIVTKFQLHTFPVGKMWGGGKLVANSEFEKALDATYKFGRTGSVTDNKGSQIISFANQAGYGPLAQAFMTYAEPTETLPSMFKDWSNISLVQDTTGPHSLPELVDLLSKGIPDGVRETYWDVTFKLDRSLFSLLVNIFYELLPNIVDAENLLPTISIQLLTIPQLQQMQKNGGNALGISPSDGPMFIMNLGSMWTDPADDDRIFKFNNDIITKVQAEAAKKGLNNDYIYMNYASGYQAVIRSYGTDNLQRLNSVARFFDPTGVFQELQPGYFKLDGGAPLGSYV</sequence>
<dbReference type="Proteomes" id="UP001140562">
    <property type="component" value="Unassembled WGS sequence"/>
</dbReference>
<keyword evidence="8" id="KW-1185">Reference proteome</keyword>